<protein>
    <submittedName>
        <fullName evidence="2">Uncharacterized protein</fullName>
    </submittedName>
</protein>
<feature type="region of interest" description="Disordered" evidence="1">
    <location>
        <begin position="1"/>
        <end position="51"/>
    </location>
</feature>
<feature type="region of interest" description="Disordered" evidence="1">
    <location>
        <begin position="107"/>
        <end position="131"/>
    </location>
</feature>
<dbReference type="VEuPathDB" id="FungiDB:SCHCODRAFT_02750639"/>
<evidence type="ECO:0000256" key="1">
    <source>
        <dbReference type="SAM" id="MobiDB-lite"/>
    </source>
</evidence>
<keyword evidence="3" id="KW-1185">Reference proteome</keyword>
<name>D8QB23_SCHCM</name>
<feature type="non-terminal residue" evidence="2">
    <location>
        <position position="131"/>
    </location>
</feature>
<evidence type="ECO:0000313" key="3">
    <source>
        <dbReference type="Proteomes" id="UP000007431"/>
    </source>
</evidence>
<dbReference type="EMBL" id="GL377309">
    <property type="protein sequence ID" value="EFI94680.1"/>
    <property type="molecule type" value="Genomic_DNA"/>
</dbReference>
<dbReference type="OrthoDB" id="10325849at2759"/>
<dbReference type="InParanoid" id="D8QB23"/>
<sequence>MSGRYALRTRKSSTAAVNRPCKPLPKVSPRAAQLKASTKTAPQHAPGMTPPRMIARSRSELWGSSDEEPFSTHFVPYSLPLSANGQLPSWVYDLPEVPQVNCQLRQATWNDFDSDDETEGEEADAPAANEE</sequence>
<organism evidence="3">
    <name type="scientific">Schizophyllum commune (strain H4-8 / FGSC 9210)</name>
    <name type="common">Split gill fungus</name>
    <dbReference type="NCBI Taxonomy" id="578458"/>
    <lineage>
        <taxon>Eukaryota</taxon>
        <taxon>Fungi</taxon>
        <taxon>Dikarya</taxon>
        <taxon>Basidiomycota</taxon>
        <taxon>Agaricomycotina</taxon>
        <taxon>Agaricomycetes</taxon>
        <taxon>Agaricomycetidae</taxon>
        <taxon>Agaricales</taxon>
        <taxon>Schizophyllaceae</taxon>
        <taxon>Schizophyllum</taxon>
    </lineage>
</organism>
<dbReference type="HOGENOM" id="CLU_1928795_0_0_1"/>
<feature type="compositionally biased region" description="Acidic residues" evidence="1">
    <location>
        <begin position="112"/>
        <end position="131"/>
    </location>
</feature>
<dbReference type="AlphaFoldDB" id="D8QB23"/>
<proteinExistence type="predicted"/>
<dbReference type="GeneID" id="9594332"/>
<evidence type="ECO:0000313" key="2">
    <source>
        <dbReference type="EMBL" id="EFI94680.1"/>
    </source>
</evidence>
<dbReference type="Proteomes" id="UP000007431">
    <property type="component" value="Unassembled WGS sequence"/>
</dbReference>
<accession>D8QB23</accession>
<dbReference type="KEGG" id="scm:SCHCO_02750639"/>
<dbReference type="RefSeq" id="XP_003029583.1">
    <property type="nucleotide sequence ID" value="XM_003029537.1"/>
</dbReference>
<reference evidence="2 3" key="1">
    <citation type="journal article" date="2010" name="Nat. Biotechnol.">
        <title>Genome sequence of the model mushroom Schizophyllum commune.</title>
        <authorList>
            <person name="Ohm R.A."/>
            <person name="de Jong J.F."/>
            <person name="Lugones L.G."/>
            <person name="Aerts A."/>
            <person name="Kothe E."/>
            <person name="Stajich J.E."/>
            <person name="de Vries R.P."/>
            <person name="Record E."/>
            <person name="Levasseur A."/>
            <person name="Baker S.E."/>
            <person name="Bartholomew K.A."/>
            <person name="Coutinho P.M."/>
            <person name="Erdmann S."/>
            <person name="Fowler T.J."/>
            <person name="Gathman A.C."/>
            <person name="Lombard V."/>
            <person name="Henrissat B."/>
            <person name="Knabe N."/>
            <person name="Kuees U."/>
            <person name="Lilly W.W."/>
            <person name="Lindquist E."/>
            <person name="Lucas S."/>
            <person name="Magnuson J.K."/>
            <person name="Piumi F."/>
            <person name="Raudaskoski M."/>
            <person name="Salamov A."/>
            <person name="Schmutz J."/>
            <person name="Schwarze F.W.M.R."/>
            <person name="vanKuyk P.A."/>
            <person name="Horton J.S."/>
            <person name="Grigoriev I.V."/>
            <person name="Woesten H.A.B."/>
        </authorList>
    </citation>
    <scope>NUCLEOTIDE SEQUENCE [LARGE SCALE GENOMIC DNA]</scope>
    <source>
        <strain evidence="3">H4-8 / FGSC 9210</strain>
    </source>
</reference>
<gene>
    <name evidence="2" type="ORF">SCHCODRAFT_111092</name>
</gene>